<dbReference type="AlphaFoldDB" id="A0AAV2TH95"/>
<dbReference type="EMBL" id="CAXLJL010000223">
    <property type="protein sequence ID" value="CAL5134797.1"/>
    <property type="molecule type" value="Genomic_DNA"/>
</dbReference>
<comment type="caution">
    <text evidence="9">The sequence shown here is derived from an EMBL/GenBank/DDBJ whole genome shotgun (WGS) entry which is preliminary data.</text>
</comment>
<keyword evidence="3 7" id="KW-0812">Transmembrane</keyword>
<feature type="transmembrane region" description="Helical" evidence="7">
    <location>
        <begin position="271"/>
        <end position="294"/>
    </location>
</feature>
<feature type="transmembrane region" description="Helical" evidence="7">
    <location>
        <begin position="242"/>
        <end position="265"/>
    </location>
</feature>
<feature type="transmembrane region" description="Helical" evidence="7">
    <location>
        <begin position="371"/>
        <end position="397"/>
    </location>
</feature>
<dbReference type="GO" id="GO:0016020">
    <property type="term" value="C:membrane"/>
    <property type="evidence" value="ECO:0007669"/>
    <property type="project" value="UniProtKB-SubCell"/>
</dbReference>
<evidence type="ECO:0000256" key="5">
    <source>
        <dbReference type="ARBA" id="ARBA00022989"/>
    </source>
</evidence>
<keyword evidence="4" id="KW-0813">Transport</keyword>
<evidence type="ECO:0000256" key="8">
    <source>
        <dbReference type="SAM" id="SignalP"/>
    </source>
</evidence>
<dbReference type="Gene3D" id="1.20.1530.20">
    <property type="match status" value="1"/>
</dbReference>
<feature type="transmembrane region" description="Helical" evidence="7">
    <location>
        <begin position="207"/>
        <end position="230"/>
    </location>
</feature>
<dbReference type="Pfam" id="PF01758">
    <property type="entry name" value="SBF"/>
    <property type="match status" value="1"/>
</dbReference>
<protein>
    <recommendedName>
        <fullName evidence="11">Ileal sodium/bile acid cotransporter</fullName>
    </recommendedName>
</protein>
<dbReference type="PANTHER" id="PTHR10361">
    <property type="entry name" value="SODIUM-BILE ACID COTRANSPORTER"/>
    <property type="match status" value="1"/>
</dbReference>
<feature type="transmembrane region" description="Helical" evidence="7">
    <location>
        <begin position="466"/>
        <end position="488"/>
    </location>
</feature>
<feature type="transmembrane region" description="Helical" evidence="7">
    <location>
        <begin position="403"/>
        <end position="426"/>
    </location>
</feature>
<reference evidence="9" key="1">
    <citation type="submission" date="2024-06" db="EMBL/GenBank/DDBJ databases">
        <authorList>
            <person name="Liu X."/>
            <person name="Lenzi L."/>
            <person name="Haldenby T S."/>
            <person name="Uol C."/>
        </authorList>
    </citation>
    <scope>NUCLEOTIDE SEQUENCE</scope>
</reference>
<dbReference type="PANTHER" id="PTHR10361:SF28">
    <property type="entry name" value="P3 PROTEIN-RELATED"/>
    <property type="match status" value="1"/>
</dbReference>
<evidence type="ECO:0000313" key="9">
    <source>
        <dbReference type="EMBL" id="CAL5134797.1"/>
    </source>
</evidence>
<feature type="transmembrane region" description="Helical" evidence="7">
    <location>
        <begin position="306"/>
        <end position="328"/>
    </location>
</feature>
<dbReference type="GO" id="GO:0015293">
    <property type="term" value="F:symporter activity"/>
    <property type="evidence" value="ECO:0007669"/>
    <property type="project" value="UniProtKB-KW"/>
</dbReference>
<evidence type="ECO:0000256" key="3">
    <source>
        <dbReference type="ARBA" id="ARBA00022692"/>
    </source>
</evidence>
<evidence type="ECO:0008006" key="11">
    <source>
        <dbReference type="Google" id="ProtNLM"/>
    </source>
</evidence>
<proteinExistence type="inferred from homology"/>
<organism evidence="9 10">
    <name type="scientific">Calicophoron daubneyi</name>
    <name type="common">Rumen fluke</name>
    <name type="synonym">Paramphistomum daubneyi</name>
    <dbReference type="NCBI Taxonomy" id="300641"/>
    <lineage>
        <taxon>Eukaryota</taxon>
        <taxon>Metazoa</taxon>
        <taxon>Spiralia</taxon>
        <taxon>Lophotrochozoa</taxon>
        <taxon>Platyhelminthes</taxon>
        <taxon>Trematoda</taxon>
        <taxon>Digenea</taxon>
        <taxon>Plagiorchiida</taxon>
        <taxon>Pronocephalata</taxon>
        <taxon>Paramphistomoidea</taxon>
        <taxon>Paramphistomidae</taxon>
        <taxon>Calicophoron</taxon>
    </lineage>
</organism>
<feature type="signal peptide" evidence="8">
    <location>
        <begin position="1"/>
        <end position="22"/>
    </location>
</feature>
<accession>A0AAV2TH95</accession>
<evidence type="ECO:0000256" key="4">
    <source>
        <dbReference type="ARBA" id="ARBA00022847"/>
    </source>
</evidence>
<evidence type="ECO:0000256" key="7">
    <source>
        <dbReference type="SAM" id="Phobius"/>
    </source>
</evidence>
<evidence type="ECO:0000313" key="10">
    <source>
        <dbReference type="Proteomes" id="UP001497525"/>
    </source>
</evidence>
<dbReference type="InterPro" id="IPR038770">
    <property type="entry name" value="Na+/solute_symporter_sf"/>
</dbReference>
<dbReference type="Proteomes" id="UP001497525">
    <property type="component" value="Unassembled WGS sequence"/>
</dbReference>
<evidence type="ECO:0000256" key="1">
    <source>
        <dbReference type="ARBA" id="ARBA00004141"/>
    </source>
</evidence>
<keyword evidence="6 7" id="KW-0472">Membrane</keyword>
<gene>
    <name evidence="9" type="ORF">CDAUBV1_LOCUS8759</name>
</gene>
<sequence>MSRRSKCPVILFCTFFAASIHASLRPIELGLEHNEQTRSERARFEKALANQPESWTYFEQRFTSSHGGTDIRLRISKADLLLYDDYKPRLITCNITYSSVVPLSISYDLDSLNAVEMPNSSWHWLPIATDANLSLQIYAIPKEIGISYIRFRVKESRQLPMIDNASGDTGGGIQYVENVGNSTREFNTTEVLGFPLTVRRYKGVVQLMFRIVVILMVTLFVFTMGCELDLKILKEHIRRPVAPAIGFFCQFVIMPLLSFAIAMLIPIKKEFGFGLLTVGCSPGGGASNAWSLLLGGDINLSILMTFISSSSALFMMPLLLFIFGRFFIDVERVQIPYGNIAAQLLQISVPALAGLLLRWKKPKIAHVFTKLTRPFFFVFITFFLTYGVYANLSIFILLGSYPIIMPTSALLPWLGFGLAALIAYLLRQSRSVIITIALETGIQNMGAAILVLLYSMPQPAGDVGAIMPISVAMFTPVPLYFALLGLIIKKRCCKKTYPETSLMDAERYPNGDLKGNDEPKPLTNGVEQHIGVTNAA</sequence>
<comment type="similarity">
    <text evidence="2">Belongs to the bile acid:sodium symporter (BASS) (TC 2.A.28) family.</text>
</comment>
<keyword evidence="8" id="KW-0732">Signal</keyword>
<comment type="subcellular location">
    <subcellularLocation>
        <location evidence="1">Membrane</location>
        <topology evidence="1">Multi-pass membrane protein</topology>
    </subcellularLocation>
</comment>
<dbReference type="InterPro" id="IPR004710">
    <property type="entry name" value="Bilac:Na_transpt"/>
</dbReference>
<feature type="transmembrane region" description="Helical" evidence="7">
    <location>
        <begin position="433"/>
        <end position="454"/>
    </location>
</feature>
<evidence type="ECO:0000256" key="2">
    <source>
        <dbReference type="ARBA" id="ARBA00006528"/>
    </source>
</evidence>
<keyword evidence="4" id="KW-0769">Symport</keyword>
<evidence type="ECO:0000256" key="6">
    <source>
        <dbReference type="ARBA" id="ARBA00023136"/>
    </source>
</evidence>
<name>A0AAV2TH95_CALDB</name>
<dbReference type="InterPro" id="IPR002657">
    <property type="entry name" value="BilAc:Na_symport/Acr3"/>
</dbReference>
<feature type="transmembrane region" description="Helical" evidence="7">
    <location>
        <begin position="340"/>
        <end position="359"/>
    </location>
</feature>
<keyword evidence="5 7" id="KW-1133">Transmembrane helix</keyword>
<feature type="chain" id="PRO_5043528235" description="Ileal sodium/bile acid cotransporter" evidence="8">
    <location>
        <begin position="23"/>
        <end position="536"/>
    </location>
</feature>